<reference evidence="2 3" key="1">
    <citation type="submission" date="2019-07" db="EMBL/GenBank/DDBJ databases">
        <authorList>
            <person name="Jastrzebski P J."/>
            <person name="Paukszto L."/>
            <person name="Jastrzebski P J."/>
        </authorList>
    </citation>
    <scope>NUCLEOTIDE SEQUENCE [LARGE SCALE GENOMIC DNA]</scope>
    <source>
        <strain evidence="2 3">WMS-il1</strain>
    </source>
</reference>
<organism evidence="2 3">
    <name type="scientific">Hymenolepis diminuta</name>
    <name type="common">Rat tapeworm</name>
    <dbReference type="NCBI Taxonomy" id="6216"/>
    <lineage>
        <taxon>Eukaryota</taxon>
        <taxon>Metazoa</taxon>
        <taxon>Spiralia</taxon>
        <taxon>Lophotrochozoa</taxon>
        <taxon>Platyhelminthes</taxon>
        <taxon>Cestoda</taxon>
        <taxon>Eucestoda</taxon>
        <taxon>Cyclophyllidea</taxon>
        <taxon>Hymenolepididae</taxon>
        <taxon>Hymenolepis</taxon>
    </lineage>
</organism>
<evidence type="ECO:0000256" key="1">
    <source>
        <dbReference type="SAM" id="MobiDB-lite"/>
    </source>
</evidence>
<feature type="compositionally biased region" description="Polar residues" evidence="1">
    <location>
        <begin position="1"/>
        <end position="29"/>
    </location>
</feature>
<dbReference type="AlphaFoldDB" id="A0A564Z0J8"/>
<evidence type="ECO:0000313" key="3">
    <source>
        <dbReference type="Proteomes" id="UP000321570"/>
    </source>
</evidence>
<evidence type="ECO:0000313" key="2">
    <source>
        <dbReference type="EMBL" id="VUZ52992.1"/>
    </source>
</evidence>
<gene>
    <name evidence="2" type="ORF">WMSIL1_LOCUS11400</name>
</gene>
<accession>A0A564Z0J8</accession>
<keyword evidence="3" id="KW-1185">Reference proteome</keyword>
<name>A0A564Z0J8_HYMDI</name>
<dbReference type="EMBL" id="CABIJS010000543">
    <property type="protein sequence ID" value="VUZ52992.1"/>
    <property type="molecule type" value="Genomic_DNA"/>
</dbReference>
<feature type="region of interest" description="Disordered" evidence="1">
    <location>
        <begin position="1"/>
        <end position="42"/>
    </location>
</feature>
<sequence length="178" mass="20492">MTYHPSTKGTHSPSDNYPTNIRSNHSQMPILQRTSSSSRMPYRRRRCQNCNDNGHKEVFYRDSYRCDTRLHFWERRSSRSATLQIEVSNSWTWTGSMSSTLSSPLNENETQDSGLTYHSGHTKDATCTTIINSHSKESDVTLLSPMTSKSAISIFHKLVVYQKRLLQTLVHSLHVHFV</sequence>
<dbReference type="Proteomes" id="UP000321570">
    <property type="component" value="Unassembled WGS sequence"/>
</dbReference>
<proteinExistence type="predicted"/>
<protein>
    <submittedName>
        <fullName evidence="2">Uncharacterized protein</fullName>
    </submittedName>
</protein>